<organism evidence="1 2">
    <name type="scientific">Pleurodeles waltl</name>
    <name type="common">Iberian ribbed newt</name>
    <dbReference type="NCBI Taxonomy" id="8319"/>
    <lineage>
        <taxon>Eukaryota</taxon>
        <taxon>Metazoa</taxon>
        <taxon>Chordata</taxon>
        <taxon>Craniata</taxon>
        <taxon>Vertebrata</taxon>
        <taxon>Euteleostomi</taxon>
        <taxon>Amphibia</taxon>
        <taxon>Batrachia</taxon>
        <taxon>Caudata</taxon>
        <taxon>Salamandroidea</taxon>
        <taxon>Salamandridae</taxon>
        <taxon>Pleurodelinae</taxon>
        <taxon>Pleurodeles</taxon>
    </lineage>
</organism>
<protein>
    <submittedName>
        <fullName evidence="1">Uncharacterized protein</fullName>
    </submittedName>
</protein>
<evidence type="ECO:0000313" key="1">
    <source>
        <dbReference type="EMBL" id="KAJ1103354.1"/>
    </source>
</evidence>
<dbReference type="AlphaFoldDB" id="A0AAV7MLI8"/>
<keyword evidence="2" id="KW-1185">Reference proteome</keyword>
<accession>A0AAV7MLI8</accession>
<reference evidence="1" key="1">
    <citation type="journal article" date="2022" name="bioRxiv">
        <title>Sequencing and chromosome-scale assembly of the giantPleurodeles waltlgenome.</title>
        <authorList>
            <person name="Brown T."/>
            <person name="Elewa A."/>
            <person name="Iarovenko S."/>
            <person name="Subramanian E."/>
            <person name="Araus A.J."/>
            <person name="Petzold A."/>
            <person name="Susuki M."/>
            <person name="Suzuki K.-i.T."/>
            <person name="Hayashi T."/>
            <person name="Toyoda A."/>
            <person name="Oliveira C."/>
            <person name="Osipova E."/>
            <person name="Leigh N.D."/>
            <person name="Simon A."/>
            <person name="Yun M.H."/>
        </authorList>
    </citation>
    <scope>NUCLEOTIDE SEQUENCE</scope>
    <source>
        <strain evidence="1">20211129_DDA</strain>
        <tissue evidence="1">Liver</tissue>
    </source>
</reference>
<name>A0AAV7MLI8_PLEWA</name>
<gene>
    <name evidence="1" type="ORF">NDU88_000780</name>
</gene>
<evidence type="ECO:0000313" key="2">
    <source>
        <dbReference type="Proteomes" id="UP001066276"/>
    </source>
</evidence>
<proteinExistence type="predicted"/>
<dbReference type="Proteomes" id="UP001066276">
    <property type="component" value="Chromosome 9"/>
</dbReference>
<sequence>MAAAGMSRQLSVRAMLGTLAERFLFPAGSALALQPLPGHAWRRGRIPGAPGGSGGAGTGAHIRDEYFQPGIN</sequence>
<dbReference type="EMBL" id="JANPWB010000013">
    <property type="protein sequence ID" value="KAJ1103354.1"/>
    <property type="molecule type" value="Genomic_DNA"/>
</dbReference>
<comment type="caution">
    <text evidence="1">The sequence shown here is derived from an EMBL/GenBank/DDBJ whole genome shotgun (WGS) entry which is preliminary data.</text>
</comment>